<dbReference type="Gene3D" id="2.160.20.80">
    <property type="entry name" value="E3 ubiquitin-protein ligase SopA"/>
    <property type="match status" value="1"/>
</dbReference>
<feature type="region of interest" description="Disordered" evidence="1">
    <location>
        <begin position="1064"/>
        <end position="1186"/>
    </location>
</feature>
<keyword evidence="2" id="KW-0472">Membrane</keyword>
<feature type="region of interest" description="Disordered" evidence="1">
    <location>
        <begin position="506"/>
        <end position="558"/>
    </location>
</feature>
<feature type="compositionally biased region" description="Low complexity" evidence="1">
    <location>
        <begin position="183"/>
        <end position="202"/>
    </location>
</feature>
<dbReference type="Proteomes" id="UP000799428">
    <property type="component" value="Unassembled WGS sequence"/>
</dbReference>
<feature type="compositionally biased region" description="Gly residues" evidence="1">
    <location>
        <begin position="1103"/>
        <end position="1115"/>
    </location>
</feature>
<feature type="compositionally biased region" description="Acidic residues" evidence="1">
    <location>
        <begin position="1027"/>
        <end position="1036"/>
    </location>
</feature>
<feature type="compositionally biased region" description="Polar residues" evidence="1">
    <location>
        <begin position="883"/>
        <end position="893"/>
    </location>
</feature>
<feature type="compositionally biased region" description="Basic and acidic residues" evidence="1">
    <location>
        <begin position="928"/>
        <end position="938"/>
    </location>
</feature>
<evidence type="ECO:0000313" key="3">
    <source>
        <dbReference type="EMBL" id="KAF2711068.1"/>
    </source>
</evidence>
<name>A0A6G1KE08_9PLEO</name>
<dbReference type="SUPFAM" id="SSF141571">
    <property type="entry name" value="Pentapeptide repeat-like"/>
    <property type="match status" value="1"/>
</dbReference>
<feature type="compositionally biased region" description="Basic and acidic residues" evidence="1">
    <location>
        <begin position="506"/>
        <end position="529"/>
    </location>
</feature>
<feature type="compositionally biased region" description="Basic and acidic residues" evidence="1">
    <location>
        <begin position="1136"/>
        <end position="1155"/>
    </location>
</feature>
<keyword evidence="2" id="KW-0812">Transmembrane</keyword>
<feature type="compositionally biased region" description="Polar residues" evidence="1">
    <location>
        <begin position="203"/>
        <end position="223"/>
    </location>
</feature>
<feature type="compositionally biased region" description="Basic and acidic residues" evidence="1">
    <location>
        <begin position="842"/>
        <end position="852"/>
    </location>
</feature>
<feature type="compositionally biased region" description="Polar residues" evidence="1">
    <location>
        <begin position="958"/>
        <end position="971"/>
    </location>
</feature>
<sequence length="1200" mass="136662">MGWALVTSYILPVERFVRYVPAAHPRPAISAVLNITGLCLILGIVYFYFLVYNPSRGPRPIPDSAAESGSSWLIRLGIINGFNNALQWTSSTVVGTYDHSFLPSIWQGFVITYNTIVYIFSIIVAYVRWPVDTCEGIALGISAWWDNLDDSDRKASKALPFLLAAIAWWYGLCHSCTDDGNAPDNANDAPSDPSSGPGPTAGEYSNGSTSPPTNVVDHPTNQGAGRPPPDHRNRAPIGNPPSTRTPMSESDRPGPSGGRSNPSVTQGEPPFVPSPHQYRQSEFEEQTQKSIEGYLQPYPEANLTPQHLKELTDAVADFVLDHPIPLDDAVYHVLSSRYPGKFLPKVNHDSLKTPGKKTPLAGSATNTHPVPESKTTFETAKDPRGEENPSTKDPLPAPETSPPYILSPGLRQAMEHESKAAREGIKAKISDEERNNPGLREVFEEFHAQFDNWLDGDDRDGAAVPFGILPDDPTIPGWRERERTRFSTVMQYAEAAFKKWKVKLASEEKERRFESERHDKERLEKERLKKERRKKEKLDKERLEKERQEKERREKERLENERLEKERLEKERLEKEKLKEESLKEERLEKRKLERENLEKERLENERLQNEELQNERLEKERLQNERLQNERLEKERLENERLQNEWLQNERLENERLQNERLQNERLQNERLQNERLQNERLQNERLENERLQNERLQNERLQNERLENERLENERLENERLVNERLENKKLRNERLRKGRLQKDRLQSEKLRKGRLLSDKRQKKQLEKLRLEQATNTDPPSGFLTTPAPIPGLSFVPDKAWLDNITRMTLSPMTYSKATDTSGEAVAAGQDGPDPWDNDDDKKERNKGKTPDTNPPQGNEDKQPDYPLNSDDFPPYVAKPTTKTKVNSAQETRNRLLGGGSKLTEMRRAREEAQKKKSSGASEASTQHDDNTKDGSDVPIFGSEWKGAWSIPSGAKGSTFNNVPQTTIEKNTKLPAGRIIKEPRRTLGRTTSKSVRPKEVFEQELEDHLIAPELEKSQKNADLDHDMEESDDEYETRIEAERLIARADRAAEKARAESQRFQALFLDEDDSHAYDEARRQAKKKTGNQAHTDKEADEMQGIQGGGLGAYGIGGETRPLSEGRELNDSELSSLKYDSDKAEPHGDRTTTDKPSSKGDAATYNSQQESGGVSGAAPSAKPTTWSEIEDIELILEDLYNPT</sequence>
<dbReference type="EMBL" id="MU005768">
    <property type="protein sequence ID" value="KAF2711068.1"/>
    <property type="molecule type" value="Genomic_DNA"/>
</dbReference>
<proteinExistence type="predicted"/>
<feature type="region of interest" description="Disordered" evidence="1">
    <location>
        <begin position="823"/>
        <end position="1037"/>
    </location>
</feature>
<organism evidence="3 4">
    <name type="scientific">Pleomassaria siparia CBS 279.74</name>
    <dbReference type="NCBI Taxonomy" id="1314801"/>
    <lineage>
        <taxon>Eukaryota</taxon>
        <taxon>Fungi</taxon>
        <taxon>Dikarya</taxon>
        <taxon>Ascomycota</taxon>
        <taxon>Pezizomycotina</taxon>
        <taxon>Dothideomycetes</taxon>
        <taxon>Pleosporomycetidae</taxon>
        <taxon>Pleosporales</taxon>
        <taxon>Pleomassariaceae</taxon>
        <taxon>Pleomassaria</taxon>
    </lineage>
</organism>
<feature type="region of interest" description="Disordered" evidence="1">
    <location>
        <begin position="772"/>
        <end position="791"/>
    </location>
</feature>
<protein>
    <submittedName>
        <fullName evidence="3">Uncharacterized protein</fullName>
    </submittedName>
</protein>
<dbReference type="PANTHER" id="PTHR46563">
    <property type="entry name" value="RING-TYPE DOMAIN-CONTAINING PROTEIN"/>
    <property type="match status" value="1"/>
</dbReference>
<gene>
    <name evidence="3" type="ORF">K504DRAFT_466095</name>
</gene>
<reference evidence="3" key="1">
    <citation type="journal article" date="2020" name="Stud. Mycol.">
        <title>101 Dothideomycetes genomes: a test case for predicting lifestyles and emergence of pathogens.</title>
        <authorList>
            <person name="Haridas S."/>
            <person name="Albert R."/>
            <person name="Binder M."/>
            <person name="Bloem J."/>
            <person name="Labutti K."/>
            <person name="Salamov A."/>
            <person name="Andreopoulos B."/>
            <person name="Baker S."/>
            <person name="Barry K."/>
            <person name="Bills G."/>
            <person name="Bluhm B."/>
            <person name="Cannon C."/>
            <person name="Castanera R."/>
            <person name="Culley D."/>
            <person name="Daum C."/>
            <person name="Ezra D."/>
            <person name="Gonzalez J."/>
            <person name="Henrissat B."/>
            <person name="Kuo A."/>
            <person name="Liang C."/>
            <person name="Lipzen A."/>
            <person name="Lutzoni F."/>
            <person name="Magnuson J."/>
            <person name="Mondo S."/>
            <person name="Nolan M."/>
            <person name="Ohm R."/>
            <person name="Pangilinan J."/>
            <person name="Park H.-J."/>
            <person name="Ramirez L."/>
            <person name="Alfaro M."/>
            <person name="Sun H."/>
            <person name="Tritt A."/>
            <person name="Yoshinaga Y."/>
            <person name="Zwiers L.-H."/>
            <person name="Turgeon B."/>
            <person name="Goodwin S."/>
            <person name="Spatafora J."/>
            <person name="Crous P."/>
            <person name="Grigoriev I."/>
        </authorList>
    </citation>
    <scope>NUCLEOTIDE SEQUENCE</scope>
    <source>
        <strain evidence="3">CBS 279.74</strain>
    </source>
</reference>
<feature type="compositionally biased region" description="Basic and acidic residues" evidence="1">
    <location>
        <begin position="379"/>
        <end position="390"/>
    </location>
</feature>
<feature type="compositionally biased region" description="Polar residues" evidence="1">
    <location>
        <begin position="363"/>
        <end position="378"/>
    </location>
</feature>
<evidence type="ECO:0000256" key="2">
    <source>
        <dbReference type="SAM" id="Phobius"/>
    </source>
</evidence>
<feature type="transmembrane region" description="Helical" evidence="2">
    <location>
        <begin position="109"/>
        <end position="129"/>
    </location>
</feature>
<feature type="compositionally biased region" description="Basic and acidic residues" evidence="1">
    <location>
        <begin position="413"/>
        <end position="437"/>
    </location>
</feature>
<dbReference type="AlphaFoldDB" id="A0A6G1KE08"/>
<evidence type="ECO:0000256" key="1">
    <source>
        <dbReference type="SAM" id="MobiDB-lite"/>
    </source>
</evidence>
<feature type="region of interest" description="Disordered" evidence="1">
    <location>
        <begin position="342"/>
        <end position="437"/>
    </location>
</feature>
<feature type="transmembrane region" description="Helical" evidence="2">
    <location>
        <begin position="28"/>
        <end position="51"/>
    </location>
</feature>
<feature type="compositionally biased region" description="Basic and acidic residues" evidence="1">
    <location>
        <begin position="536"/>
        <end position="558"/>
    </location>
</feature>
<feature type="region of interest" description="Disordered" evidence="1">
    <location>
        <begin position="183"/>
        <end position="298"/>
    </location>
</feature>
<accession>A0A6G1KE08</accession>
<keyword evidence="4" id="KW-1185">Reference proteome</keyword>
<feature type="compositionally biased region" description="Basic and acidic residues" evidence="1">
    <location>
        <begin position="998"/>
        <end position="1026"/>
    </location>
</feature>
<feature type="compositionally biased region" description="Basic and acidic residues" evidence="1">
    <location>
        <begin position="906"/>
        <end position="917"/>
    </location>
</feature>
<dbReference type="PANTHER" id="PTHR46563:SF4">
    <property type="entry name" value="ASPARTYL_ASPARAGINYL BETA-HYDROXYLASE ISOFORM X1"/>
    <property type="match status" value="1"/>
</dbReference>
<keyword evidence="2" id="KW-1133">Transmembrane helix</keyword>
<feature type="region of interest" description="Disordered" evidence="1">
    <location>
        <begin position="738"/>
        <end position="765"/>
    </location>
</feature>
<evidence type="ECO:0000313" key="4">
    <source>
        <dbReference type="Proteomes" id="UP000799428"/>
    </source>
</evidence>